<keyword evidence="4" id="KW-0804">Transcription</keyword>
<keyword evidence="8" id="KW-1185">Reference proteome</keyword>
<feature type="domain" description="RNA polymerase sigma-70 region 4" evidence="6">
    <location>
        <begin position="142"/>
        <end position="200"/>
    </location>
</feature>
<dbReference type="PANTHER" id="PTHR30603:SF47">
    <property type="entry name" value="RNA POLYMERASE SIGMA FACTOR SIGD, CHLOROPLASTIC"/>
    <property type="match status" value="1"/>
</dbReference>
<name>A0ABY7BRP1_9MOLU</name>
<dbReference type="InterPro" id="IPR007627">
    <property type="entry name" value="RNA_pol_sigma70_r2"/>
</dbReference>
<dbReference type="InterPro" id="IPR007630">
    <property type="entry name" value="RNA_pol_sigma70_r4"/>
</dbReference>
<feature type="domain" description="RNA polymerase sigma-70 region 2" evidence="5">
    <location>
        <begin position="23"/>
        <end position="91"/>
    </location>
</feature>
<dbReference type="RefSeq" id="WP_268849898.1">
    <property type="nucleotide sequence ID" value="NZ_CP114006.1"/>
</dbReference>
<dbReference type="InterPro" id="IPR050239">
    <property type="entry name" value="Sigma-70_RNA_pol_init_factors"/>
</dbReference>
<dbReference type="Pfam" id="PF04545">
    <property type="entry name" value="Sigma70_r4"/>
    <property type="match status" value="1"/>
</dbReference>
<dbReference type="SUPFAM" id="SSF88659">
    <property type="entry name" value="Sigma3 and sigma4 domains of RNA polymerase sigma factors"/>
    <property type="match status" value="1"/>
</dbReference>
<dbReference type="NCBIfam" id="TIGR02937">
    <property type="entry name" value="sigma70-ECF"/>
    <property type="match status" value="1"/>
</dbReference>
<accession>A0ABY7BRP1</accession>
<dbReference type="EMBL" id="CP114006">
    <property type="protein sequence ID" value="WAN63042.1"/>
    <property type="molecule type" value="Genomic_DNA"/>
</dbReference>
<dbReference type="Proteomes" id="UP001164727">
    <property type="component" value="Chromosome"/>
</dbReference>
<gene>
    <name evidence="7" type="ORF">RS022_00310</name>
</gene>
<dbReference type="Gene3D" id="1.10.10.10">
    <property type="entry name" value="Winged helix-like DNA-binding domain superfamily/Winged helix DNA-binding domain"/>
    <property type="match status" value="1"/>
</dbReference>
<protein>
    <submittedName>
        <fullName evidence="7">DNA-directed RNA polymerase specialized sigma subunit</fullName>
    </submittedName>
</protein>
<sequence>MLRQKLFKNFLKKKKNLEIRDQLIEFHLPLVKKLVKQFKYYPRVLTRKDLYQEGILGLIKALNNYEDLGYDFIAYATPTIKSEITELIRKSHSPSLPQKNHKVNNLSFKEEFYEPYQINNLNPHQLWLKQVNHEIFLKKMKARLSPKEFQIIHLSFGIPLGNINEDYQRCYTNTEITEKLNLSLKQVENIKEKAIKKLKKR</sequence>
<keyword evidence="7" id="KW-0240">DNA-directed RNA polymerase</keyword>
<dbReference type="InterPro" id="IPR014284">
    <property type="entry name" value="RNA_pol_sigma-70_dom"/>
</dbReference>
<dbReference type="PANTHER" id="PTHR30603">
    <property type="entry name" value="RNA POLYMERASE SIGMA FACTOR RPO"/>
    <property type="match status" value="1"/>
</dbReference>
<proteinExistence type="predicted"/>
<keyword evidence="2" id="KW-0731">Sigma factor</keyword>
<dbReference type="InterPro" id="IPR013324">
    <property type="entry name" value="RNA_pol_sigma_r3/r4-like"/>
</dbReference>
<dbReference type="InterPro" id="IPR013325">
    <property type="entry name" value="RNA_pol_sigma_r2"/>
</dbReference>
<keyword evidence="1" id="KW-0805">Transcription regulation</keyword>
<evidence type="ECO:0000259" key="5">
    <source>
        <dbReference type="Pfam" id="PF04542"/>
    </source>
</evidence>
<evidence type="ECO:0000256" key="4">
    <source>
        <dbReference type="ARBA" id="ARBA00023163"/>
    </source>
</evidence>
<evidence type="ECO:0000313" key="7">
    <source>
        <dbReference type="EMBL" id="WAN63042.1"/>
    </source>
</evidence>
<dbReference type="InterPro" id="IPR000943">
    <property type="entry name" value="RNA_pol_sigma70"/>
</dbReference>
<dbReference type="Gene3D" id="1.10.1740.10">
    <property type="match status" value="1"/>
</dbReference>
<evidence type="ECO:0000256" key="3">
    <source>
        <dbReference type="ARBA" id="ARBA00023125"/>
    </source>
</evidence>
<dbReference type="InterPro" id="IPR036388">
    <property type="entry name" value="WH-like_DNA-bd_sf"/>
</dbReference>
<dbReference type="GO" id="GO:0000428">
    <property type="term" value="C:DNA-directed RNA polymerase complex"/>
    <property type="evidence" value="ECO:0007669"/>
    <property type="project" value="UniProtKB-KW"/>
</dbReference>
<evidence type="ECO:0000313" key="8">
    <source>
        <dbReference type="Proteomes" id="UP001164727"/>
    </source>
</evidence>
<reference evidence="7 8" key="1">
    <citation type="journal article" date="2023" name="Microbiol. Resour. Announc.">
        <title>Complete Genome of 'Candidatus Phytoplasma rubi' RS, a Phytopathogenic Bacterium Associated with Rubus Stunt Disease.</title>
        <authorList>
            <person name="Duckeck D."/>
            <person name="Zubert C."/>
            <person name="Bohm J.W."/>
            <person name="Carminati G."/>
            <person name="Schneider B."/>
            <person name="Kube M."/>
        </authorList>
    </citation>
    <scope>NUCLEOTIDE SEQUENCE [LARGE SCALE GENOMIC DNA]</scope>
    <source>
        <strain evidence="7 8">RS</strain>
    </source>
</reference>
<dbReference type="SUPFAM" id="SSF88946">
    <property type="entry name" value="Sigma2 domain of RNA polymerase sigma factors"/>
    <property type="match status" value="1"/>
</dbReference>
<dbReference type="Pfam" id="PF04542">
    <property type="entry name" value="Sigma70_r2"/>
    <property type="match status" value="1"/>
</dbReference>
<evidence type="ECO:0000256" key="2">
    <source>
        <dbReference type="ARBA" id="ARBA00023082"/>
    </source>
</evidence>
<dbReference type="PRINTS" id="PR00046">
    <property type="entry name" value="SIGMA70FCT"/>
</dbReference>
<keyword evidence="3" id="KW-0238">DNA-binding</keyword>
<organism evidence="7 8">
    <name type="scientific">Candidatus Phytoplasma rubi</name>
    <dbReference type="NCBI Taxonomy" id="399025"/>
    <lineage>
        <taxon>Bacteria</taxon>
        <taxon>Bacillati</taxon>
        <taxon>Mycoplasmatota</taxon>
        <taxon>Mollicutes</taxon>
        <taxon>Acholeplasmatales</taxon>
        <taxon>Acholeplasmataceae</taxon>
        <taxon>Candidatus Phytoplasma</taxon>
        <taxon>16SrV (Elm yellows group)</taxon>
    </lineage>
</organism>
<evidence type="ECO:0000256" key="1">
    <source>
        <dbReference type="ARBA" id="ARBA00023015"/>
    </source>
</evidence>
<evidence type="ECO:0000259" key="6">
    <source>
        <dbReference type="Pfam" id="PF04545"/>
    </source>
</evidence>